<evidence type="ECO:0000313" key="5">
    <source>
        <dbReference type="Proteomes" id="UP000309174"/>
    </source>
</evidence>
<protein>
    <submittedName>
        <fullName evidence="4">DUF4142 domain-containing protein</fullName>
    </submittedName>
</protein>
<dbReference type="Pfam" id="PF13628">
    <property type="entry name" value="DUF4142"/>
    <property type="match status" value="1"/>
</dbReference>
<gene>
    <name evidence="4" type="ORF">ETD83_13405</name>
</gene>
<evidence type="ECO:0000256" key="1">
    <source>
        <dbReference type="SAM" id="MobiDB-lite"/>
    </source>
</evidence>
<proteinExistence type="predicted"/>
<feature type="signal peptide" evidence="2">
    <location>
        <begin position="1"/>
        <end position="31"/>
    </location>
</feature>
<dbReference type="EMBL" id="VCKW01000055">
    <property type="protein sequence ID" value="TMR01934.1"/>
    <property type="molecule type" value="Genomic_DNA"/>
</dbReference>
<keyword evidence="5" id="KW-1185">Reference proteome</keyword>
<dbReference type="Proteomes" id="UP000309174">
    <property type="component" value="Unassembled WGS sequence"/>
</dbReference>
<reference evidence="4 5" key="1">
    <citation type="submission" date="2019-05" db="EMBL/GenBank/DDBJ databases">
        <title>Draft genome sequence of Actinomadura sp. 14C53.</title>
        <authorList>
            <person name="Saricaoglu S."/>
            <person name="Isik K."/>
        </authorList>
    </citation>
    <scope>NUCLEOTIDE SEQUENCE [LARGE SCALE GENOMIC DNA]</scope>
    <source>
        <strain evidence="4 5">14C53</strain>
    </source>
</reference>
<sequence>MRTPRPIPVAAPVALCGLAASLLLGGCTALARQSGDGGAQPAQVAAENARQATVTTEWGPLGPADRALIVKVREAGLWEIPVGREAARRAARPATQRNLAEIARQHERLDELARGIAAQLNVPLPDRPTAEQQSWMSEIGGKSGTEYDKTAVARLRVAHGQIYPQIAAVRASTRNTLVRQFAKQCETFVHTHMTLLEGTGFVTVDALPDPPAVTGAPEPGSPNQRRTPAPAATSVIRD</sequence>
<feature type="region of interest" description="Disordered" evidence="1">
    <location>
        <begin position="207"/>
        <end position="238"/>
    </location>
</feature>
<dbReference type="RefSeq" id="WP_138645436.1">
    <property type="nucleotide sequence ID" value="NZ_VCKW01000055.1"/>
</dbReference>
<dbReference type="PROSITE" id="PS51257">
    <property type="entry name" value="PROKAR_LIPOPROTEIN"/>
    <property type="match status" value="1"/>
</dbReference>
<feature type="domain" description="DUF4142" evidence="3">
    <location>
        <begin position="64"/>
        <end position="194"/>
    </location>
</feature>
<evidence type="ECO:0000313" key="4">
    <source>
        <dbReference type="EMBL" id="TMR01934.1"/>
    </source>
</evidence>
<evidence type="ECO:0000259" key="3">
    <source>
        <dbReference type="Pfam" id="PF13628"/>
    </source>
</evidence>
<keyword evidence="2" id="KW-0732">Signal</keyword>
<organism evidence="4 5">
    <name type="scientific">Actinomadura soli</name>
    <dbReference type="NCBI Taxonomy" id="2508997"/>
    <lineage>
        <taxon>Bacteria</taxon>
        <taxon>Bacillati</taxon>
        <taxon>Actinomycetota</taxon>
        <taxon>Actinomycetes</taxon>
        <taxon>Streptosporangiales</taxon>
        <taxon>Thermomonosporaceae</taxon>
        <taxon>Actinomadura</taxon>
    </lineage>
</organism>
<name>A0A5C4JDJ7_9ACTN</name>
<feature type="chain" id="PRO_5023049588" evidence="2">
    <location>
        <begin position="32"/>
        <end position="238"/>
    </location>
</feature>
<dbReference type="InterPro" id="IPR025419">
    <property type="entry name" value="DUF4142"/>
</dbReference>
<dbReference type="OrthoDB" id="3674617at2"/>
<dbReference type="AlphaFoldDB" id="A0A5C4JDJ7"/>
<comment type="caution">
    <text evidence="4">The sequence shown here is derived from an EMBL/GenBank/DDBJ whole genome shotgun (WGS) entry which is preliminary data.</text>
</comment>
<evidence type="ECO:0000256" key="2">
    <source>
        <dbReference type="SAM" id="SignalP"/>
    </source>
</evidence>
<accession>A0A5C4JDJ7</accession>